<dbReference type="CDD" id="cd00082">
    <property type="entry name" value="HisKA"/>
    <property type="match status" value="1"/>
</dbReference>
<organism evidence="7 8">
    <name type="scientific">Chthoniobacter flavus Ellin428</name>
    <dbReference type="NCBI Taxonomy" id="497964"/>
    <lineage>
        <taxon>Bacteria</taxon>
        <taxon>Pseudomonadati</taxon>
        <taxon>Verrucomicrobiota</taxon>
        <taxon>Spartobacteria</taxon>
        <taxon>Chthoniobacterales</taxon>
        <taxon>Chthoniobacteraceae</taxon>
        <taxon>Chthoniobacter</taxon>
    </lineage>
</organism>
<dbReference type="EMBL" id="ABVL01000010">
    <property type="protein sequence ID" value="EDY18925.1"/>
    <property type="molecule type" value="Genomic_DNA"/>
</dbReference>
<dbReference type="GO" id="GO:0000156">
    <property type="term" value="F:phosphorelay response regulator activity"/>
    <property type="evidence" value="ECO:0007669"/>
    <property type="project" value="TreeGrafter"/>
</dbReference>
<dbReference type="Gene3D" id="1.10.287.130">
    <property type="match status" value="1"/>
</dbReference>
<dbReference type="Proteomes" id="UP000005824">
    <property type="component" value="Unassembled WGS sequence"/>
</dbReference>
<dbReference type="STRING" id="497964.CfE428DRAFT_3583"/>
<dbReference type="GO" id="GO:0030295">
    <property type="term" value="F:protein kinase activator activity"/>
    <property type="evidence" value="ECO:0007669"/>
    <property type="project" value="TreeGrafter"/>
</dbReference>
<dbReference type="SUPFAM" id="SSF55781">
    <property type="entry name" value="GAF domain-like"/>
    <property type="match status" value="1"/>
</dbReference>
<dbReference type="eggNOG" id="COG4251">
    <property type="taxonomic scope" value="Bacteria"/>
</dbReference>
<feature type="domain" description="Response regulatory" evidence="6">
    <location>
        <begin position="6"/>
        <end position="122"/>
    </location>
</feature>
<dbReference type="GO" id="GO:0007234">
    <property type="term" value="P:osmosensory signaling via phosphorelay pathway"/>
    <property type="evidence" value="ECO:0007669"/>
    <property type="project" value="TreeGrafter"/>
</dbReference>
<keyword evidence="5" id="KW-0597">Phosphoprotein</keyword>
<dbReference type="InParanoid" id="B4D3U5"/>
<evidence type="ECO:0000256" key="4">
    <source>
        <dbReference type="ARBA" id="ARBA00022777"/>
    </source>
</evidence>
<dbReference type="SUPFAM" id="SSF52172">
    <property type="entry name" value="CheY-like"/>
    <property type="match status" value="1"/>
</dbReference>
<dbReference type="InterPro" id="IPR029016">
    <property type="entry name" value="GAF-like_dom_sf"/>
</dbReference>
<comment type="caution">
    <text evidence="7">The sequence shown here is derived from an EMBL/GenBank/DDBJ whole genome shotgun (WGS) entry which is preliminary data.</text>
</comment>
<dbReference type="eggNOG" id="COG0745">
    <property type="taxonomic scope" value="Bacteria"/>
</dbReference>
<reference evidence="7 8" key="1">
    <citation type="journal article" date="2011" name="J. Bacteriol.">
        <title>Genome sequence of Chthoniobacter flavus Ellin428, an aerobic heterotrophic soil bacterium.</title>
        <authorList>
            <person name="Kant R."/>
            <person name="van Passel M.W."/>
            <person name="Palva A."/>
            <person name="Lucas S."/>
            <person name="Lapidus A."/>
            <person name="Glavina Del Rio T."/>
            <person name="Dalin E."/>
            <person name="Tice H."/>
            <person name="Bruce D."/>
            <person name="Goodwin L."/>
            <person name="Pitluck S."/>
            <person name="Larimer F.W."/>
            <person name="Land M.L."/>
            <person name="Hauser L."/>
            <person name="Sangwan P."/>
            <person name="de Vos W.M."/>
            <person name="Janssen P.H."/>
            <person name="Smidt H."/>
        </authorList>
    </citation>
    <scope>NUCLEOTIDE SEQUENCE [LARGE SCALE GENOMIC DNA]</scope>
    <source>
        <strain evidence="7 8">Ellin428</strain>
    </source>
</reference>
<evidence type="ECO:0000256" key="5">
    <source>
        <dbReference type="PROSITE-ProRule" id="PRU00169"/>
    </source>
</evidence>
<evidence type="ECO:0000256" key="2">
    <source>
        <dbReference type="ARBA" id="ARBA00012438"/>
    </source>
</evidence>
<dbReference type="GO" id="GO:0000155">
    <property type="term" value="F:phosphorelay sensor kinase activity"/>
    <property type="evidence" value="ECO:0007669"/>
    <property type="project" value="InterPro"/>
</dbReference>
<gene>
    <name evidence="7" type="ORF">CfE428DRAFT_3583</name>
</gene>
<protein>
    <recommendedName>
        <fullName evidence="2">histidine kinase</fullName>
        <ecNumber evidence="2">2.7.13.3</ecNumber>
    </recommendedName>
</protein>
<dbReference type="InterPro" id="IPR011006">
    <property type="entry name" value="CheY-like_superfamily"/>
</dbReference>
<dbReference type="Pfam" id="PF00072">
    <property type="entry name" value="Response_reg"/>
    <property type="match status" value="1"/>
</dbReference>
<dbReference type="InterPro" id="IPR050351">
    <property type="entry name" value="BphY/WalK/GraS-like"/>
</dbReference>
<comment type="catalytic activity">
    <reaction evidence="1">
        <text>ATP + protein L-histidine = ADP + protein N-phospho-L-histidine.</text>
        <dbReference type="EC" id="2.7.13.3"/>
    </reaction>
</comment>
<dbReference type="SMART" id="SM00388">
    <property type="entry name" value="HisKA"/>
    <property type="match status" value="1"/>
</dbReference>
<dbReference type="CDD" id="cd00156">
    <property type="entry name" value="REC"/>
    <property type="match status" value="1"/>
</dbReference>
<dbReference type="SUPFAM" id="SSF47384">
    <property type="entry name" value="Homodimeric domain of signal transducing histidine kinase"/>
    <property type="match status" value="1"/>
</dbReference>
<evidence type="ECO:0000313" key="8">
    <source>
        <dbReference type="Proteomes" id="UP000005824"/>
    </source>
</evidence>
<proteinExistence type="predicted"/>
<evidence type="ECO:0000256" key="1">
    <source>
        <dbReference type="ARBA" id="ARBA00000085"/>
    </source>
</evidence>
<dbReference type="RefSeq" id="WP_006980908.1">
    <property type="nucleotide sequence ID" value="NZ_ABVL01000010.1"/>
</dbReference>
<dbReference type="SMART" id="SM00065">
    <property type="entry name" value="GAF"/>
    <property type="match status" value="1"/>
</dbReference>
<name>B4D3U5_9BACT</name>
<dbReference type="InterPro" id="IPR001789">
    <property type="entry name" value="Sig_transdc_resp-reg_receiver"/>
</dbReference>
<evidence type="ECO:0000313" key="7">
    <source>
        <dbReference type="EMBL" id="EDY18925.1"/>
    </source>
</evidence>
<keyword evidence="3" id="KW-0808">Transferase</keyword>
<keyword evidence="8" id="KW-1185">Reference proteome</keyword>
<dbReference type="AlphaFoldDB" id="B4D3U5"/>
<dbReference type="Gene3D" id="3.40.50.2300">
    <property type="match status" value="1"/>
</dbReference>
<dbReference type="PANTHER" id="PTHR42878">
    <property type="entry name" value="TWO-COMPONENT HISTIDINE KINASE"/>
    <property type="match status" value="1"/>
</dbReference>
<keyword evidence="4" id="KW-0418">Kinase</keyword>
<dbReference type="Pfam" id="PF00512">
    <property type="entry name" value="HisKA"/>
    <property type="match status" value="1"/>
</dbReference>
<dbReference type="PANTHER" id="PTHR42878:SF15">
    <property type="entry name" value="BACTERIOPHYTOCHROME"/>
    <property type="match status" value="1"/>
</dbReference>
<dbReference type="SMART" id="SM00448">
    <property type="entry name" value="REC"/>
    <property type="match status" value="1"/>
</dbReference>
<dbReference type="Gene3D" id="3.30.450.40">
    <property type="match status" value="1"/>
</dbReference>
<dbReference type="EC" id="2.7.13.3" evidence="2"/>
<sequence length="419" mass="46554">MRENLRILHLEDDQNDADLIHFALETPEWDCEIRTATTGEDFRQAMLNTVFDLVISDSAVPGFDGMAALRLVRERDHSIPFIFVSGDRRPEQVDRLKAAGATDYVPKSRLTDLVPTVRRAMEAPLAKVEQNGILLSPVVDRLVSVIQQLSLARTLDTVMAIVRRAARDLTGADGATFVLREGDKCFYADEDAISPLWKGSRFPMSACISGWAMLNRQSAVIEDIYADARIPADAYRPTFVKSLVMVPIRTESPIGAIGNYWATRHLATEEEVRILQTLADSTSIAIENVTMYANLDEAVRNRTAELEAANRDLESFSYSVSHDLRAPLRAIEGFGQLLFTEHAHRLDGSALNYLHRILGSTKRMGQLIEDLLNLASFGRVALHRSTIDLSALAREIFDELYALLAAHPGEAAHRGENVG</sequence>
<feature type="modified residue" description="4-aspartylphosphate" evidence="5">
    <location>
        <position position="57"/>
    </location>
</feature>
<dbReference type="InterPro" id="IPR003661">
    <property type="entry name" value="HisK_dim/P_dom"/>
</dbReference>
<dbReference type="Pfam" id="PF13185">
    <property type="entry name" value="GAF_2"/>
    <property type="match status" value="1"/>
</dbReference>
<evidence type="ECO:0000256" key="3">
    <source>
        <dbReference type="ARBA" id="ARBA00022679"/>
    </source>
</evidence>
<accession>B4D3U5</accession>
<dbReference type="InterPro" id="IPR003018">
    <property type="entry name" value="GAF"/>
</dbReference>
<dbReference type="InterPro" id="IPR036097">
    <property type="entry name" value="HisK_dim/P_sf"/>
</dbReference>
<evidence type="ECO:0000259" key="6">
    <source>
        <dbReference type="PROSITE" id="PS50110"/>
    </source>
</evidence>
<dbReference type="PROSITE" id="PS50110">
    <property type="entry name" value="RESPONSE_REGULATORY"/>
    <property type="match status" value="1"/>
</dbReference>